<evidence type="ECO:0000313" key="2">
    <source>
        <dbReference type="EMBL" id="RQO87666.1"/>
    </source>
</evidence>
<dbReference type="EMBL" id="CM009292">
    <property type="protein sequence ID" value="RQO87666.1"/>
    <property type="molecule type" value="Genomic_DNA"/>
</dbReference>
<organism evidence="2 3">
    <name type="scientific">Populus trichocarpa</name>
    <name type="common">Western balsam poplar</name>
    <name type="synonym">Populus balsamifera subsp. trichocarpa</name>
    <dbReference type="NCBI Taxonomy" id="3694"/>
    <lineage>
        <taxon>Eukaryota</taxon>
        <taxon>Viridiplantae</taxon>
        <taxon>Streptophyta</taxon>
        <taxon>Embryophyta</taxon>
        <taxon>Tracheophyta</taxon>
        <taxon>Spermatophyta</taxon>
        <taxon>Magnoliopsida</taxon>
        <taxon>eudicotyledons</taxon>
        <taxon>Gunneridae</taxon>
        <taxon>Pentapetalae</taxon>
        <taxon>rosids</taxon>
        <taxon>fabids</taxon>
        <taxon>Malpighiales</taxon>
        <taxon>Salicaceae</taxon>
        <taxon>Saliceae</taxon>
        <taxon>Populus</taxon>
    </lineage>
</organism>
<protein>
    <submittedName>
        <fullName evidence="2">Uncharacterized protein</fullName>
    </submittedName>
</protein>
<dbReference type="GO" id="GO:0006397">
    <property type="term" value="P:mRNA processing"/>
    <property type="evidence" value="ECO:0007669"/>
    <property type="project" value="InterPro"/>
</dbReference>
<dbReference type="InterPro" id="IPR044796">
    <property type="entry name" value="MLN51_plant"/>
</dbReference>
<evidence type="ECO:0000313" key="3">
    <source>
        <dbReference type="Proteomes" id="UP000006729"/>
    </source>
</evidence>
<gene>
    <name evidence="2" type="ORF">POPTR_003G023400</name>
</gene>
<reference evidence="2 3" key="1">
    <citation type="journal article" date="2006" name="Science">
        <title>The genome of black cottonwood, Populus trichocarpa (Torr. &amp; Gray).</title>
        <authorList>
            <person name="Tuskan G.A."/>
            <person name="Difazio S."/>
            <person name="Jansson S."/>
            <person name="Bohlmann J."/>
            <person name="Grigoriev I."/>
            <person name="Hellsten U."/>
            <person name="Putnam N."/>
            <person name="Ralph S."/>
            <person name="Rombauts S."/>
            <person name="Salamov A."/>
            <person name="Schein J."/>
            <person name="Sterck L."/>
            <person name="Aerts A."/>
            <person name="Bhalerao R.R."/>
            <person name="Bhalerao R.P."/>
            <person name="Blaudez D."/>
            <person name="Boerjan W."/>
            <person name="Brun A."/>
            <person name="Brunner A."/>
            <person name="Busov V."/>
            <person name="Campbell M."/>
            <person name="Carlson J."/>
            <person name="Chalot M."/>
            <person name="Chapman J."/>
            <person name="Chen G.L."/>
            <person name="Cooper D."/>
            <person name="Coutinho P.M."/>
            <person name="Couturier J."/>
            <person name="Covert S."/>
            <person name="Cronk Q."/>
            <person name="Cunningham R."/>
            <person name="Davis J."/>
            <person name="Degroeve S."/>
            <person name="Dejardin A."/>
            <person name="Depamphilis C."/>
            <person name="Detter J."/>
            <person name="Dirks B."/>
            <person name="Dubchak I."/>
            <person name="Duplessis S."/>
            <person name="Ehlting J."/>
            <person name="Ellis B."/>
            <person name="Gendler K."/>
            <person name="Goodstein D."/>
            <person name="Gribskov M."/>
            <person name="Grimwood J."/>
            <person name="Groover A."/>
            <person name="Gunter L."/>
            <person name="Hamberger B."/>
            <person name="Heinze B."/>
            <person name="Helariutta Y."/>
            <person name="Henrissat B."/>
            <person name="Holligan D."/>
            <person name="Holt R."/>
            <person name="Huang W."/>
            <person name="Islam-Faridi N."/>
            <person name="Jones S."/>
            <person name="Jones-Rhoades M."/>
            <person name="Jorgensen R."/>
            <person name="Joshi C."/>
            <person name="Kangasjarvi J."/>
            <person name="Karlsson J."/>
            <person name="Kelleher C."/>
            <person name="Kirkpatrick R."/>
            <person name="Kirst M."/>
            <person name="Kohler A."/>
            <person name="Kalluri U."/>
            <person name="Larimer F."/>
            <person name="Leebens-Mack J."/>
            <person name="Leple J.C."/>
            <person name="Locascio P."/>
            <person name="Lou Y."/>
            <person name="Lucas S."/>
            <person name="Martin F."/>
            <person name="Montanini B."/>
            <person name="Napoli C."/>
            <person name="Nelson D.R."/>
            <person name="Nelson C."/>
            <person name="Nieminen K."/>
            <person name="Nilsson O."/>
            <person name="Pereda V."/>
            <person name="Peter G."/>
            <person name="Philippe R."/>
            <person name="Pilate G."/>
            <person name="Poliakov A."/>
            <person name="Razumovskaya J."/>
            <person name="Richardson P."/>
            <person name="Rinaldi C."/>
            <person name="Ritland K."/>
            <person name="Rouze P."/>
            <person name="Ryaboy D."/>
            <person name="Schmutz J."/>
            <person name="Schrader J."/>
            <person name="Segerman B."/>
            <person name="Shin H."/>
            <person name="Siddiqui A."/>
            <person name="Sterky F."/>
            <person name="Terry A."/>
            <person name="Tsai C.J."/>
            <person name="Uberbacher E."/>
            <person name="Unneberg P."/>
            <person name="Vahala J."/>
            <person name="Wall K."/>
            <person name="Wessler S."/>
            <person name="Yang G."/>
            <person name="Yin T."/>
            <person name="Douglas C."/>
            <person name="Marra M."/>
            <person name="Sandberg G."/>
            <person name="Van de Peer Y."/>
            <person name="Rokhsar D."/>
        </authorList>
    </citation>
    <scope>NUCLEOTIDE SEQUENCE [LARGE SCALE GENOMIC DNA]</scope>
    <source>
        <strain evidence="3">cv. Nisqually</strain>
    </source>
</reference>
<name>A0A3N7ELJ6_POPTR</name>
<feature type="compositionally biased region" description="Polar residues" evidence="1">
    <location>
        <begin position="59"/>
        <end position="85"/>
    </location>
</feature>
<proteinExistence type="predicted"/>
<dbReference type="PANTHER" id="PTHR46837">
    <property type="entry name" value="PROTEIN MLN51 HOMOLOG"/>
    <property type="match status" value="1"/>
</dbReference>
<dbReference type="GO" id="GO:0003729">
    <property type="term" value="F:mRNA binding"/>
    <property type="evidence" value="ECO:0007669"/>
    <property type="project" value="InterPro"/>
</dbReference>
<feature type="region of interest" description="Disordered" evidence="1">
    <location>
        <begin position="1"/>
        <end position="90"/>
    </location>
</feature>
<dbReference type="InParanoid" id="A0A3N7ELJ6"/>
<dbReference type="Proteomes" id="UP000006729">
    <property type="component" value="Chromosome 3"/>
</dbReference>
<evidence type="ECO:0000256" key="1">
    <source>
        <dbReference type="SAM" id="MobiDB-lite"/>
    </source>
</evidence>
<dbReference type="STRING" id="3694.A0A3N7ELJ6"/>
<sequence length="184" mass="19990">MKMPPSVSSVVSSIPSSQSRAQGRIVAMSGQMTYQGAPQHNQINRTSPTPPLHSLQRIPAQNRSQPPAQQEVQCPGSDSQASSPPKIQGNRRGSFLYGGTQVMGATRNVGVGHGDQSFPGTTFFLASHAIWWSASWWSWSSCGCNGVSRICCSSEMTWYAQNGCQIFCFTSDLAWSRDVLSLFL</sequence>
<feature type="compositionally biased region" description="Low complexity" evidence="1">
    <location>
        <begin position="1"/>
        <end position="19"/>
    </location>
</feature>
<dbReference type="PANTHER" id="PTHR46837:SF5">
    <property type="entry name" value="PROTEIN MLN51 HOMOLOG"/>
    <property type="match status" value="1"/>
</dbReference>
<dbReference type="AlphaFoldDB" id="A0A3N7ELJ6"/>
<feature type="compositionally biased region" description="Polar residues" evidence="1">
    <location>
        <begin position="30"/>
        <end position="47"/>
    </location>
</feature>
<dbReference type="GO" id="GO:0035145">
    <property type="term" value="C:exon-exon junction complex"/>
    <property type="evidence" value="ECO:0007669"/>
    <property type="project" value="InterPro"/>
</dbReference>
<accession>A0A3N7ELJ6</accession>
<keyword evidence="3" id="KW-1185">Reference proteome</keyword>